<protein>
    <recommendedName>
        <fullName evidence="1">CRAL-TRIO domain-containing protein</fullName>
    </recommendedName>
</protein>
<dbReference type="GO" id="GO:0016020">
    <property type="term" value="C:membrane"/>
    <property type="evidence" value="ECO:0007669"/>
    <property type="project" value="TreeGrafter"/>
</dbReference>
<dbReference type="SUPFAM" id="SSF52087">
    <property type="entry name" value="CRAL/TRIO domain"/>
    <property type="match status" value="1"/>
</dbReference>
<dbReference type="Gene3D" id="3.40.525.10">
    <property type="entry name" value="CRAL-TRIO lipid binding domain"/>
    <property type="match status" value="1"/>
</dbReference>
<dbReference type="VEuPathDB" id="VectorBase:CQUJHB014767"/>
<dbReference type="HOGENOM" id="CLU_046597_3_1_1"/>
<dbReference type="PROSITE" id="PS50191">
    <property type="entry name" value="CRAL_TRIO"/>
    <property type="match status" value="1"/>
</dbReference>
<sequence length="468" mass="52266">MKPSFYNGKLAVRTSTEVPTTIPTTSPPRIISTPTTTTNQLTQHHTDAVPHLSHKAVFKNVTASSLLAFKFVYCLITSSQHGPACLRQCLQVADPSCDCTRLSVLAICTTISYRRLTGTYPCVIKVPFGYGQFGSDQQTIQKCAMALTIRPISIELAEVARKSLNEDPIQCRSQLEVLRGWFRERSNLHGSLDDQVLVAFLRGCKFSLEKAKEKLALFYWIRTGLTQVVQDRDPLDEHVVKLIRMGVGTPLPYTERPVDPKIFIIRVGQFDYTKCSFADVIKVGTMINDVLMRDDDQMVICGMALIIDMAKVTAGHLMQFDFEFLKQVAVLYQDASPLRMQGIHILNPPPLVQTVVGLFNGLLSPKNKDRRIFFHGTSLDSLQQHFSKSILPVEYGGDLGSLETLVNQWEDKLKKNREYLLELARLEDCSVAKLGIIGSTPPLPSVLTPTKKSASFGLDGSFRKLEID</sequence>
<dbReference type="EMBL" id="DS232422">
    <property type="protein sequence ID" value="EDS41597.1"/>
    <property type="molecule type" value="Genomic_DNA"/>
</dbReference>
<reference evidence="3" key="2">
    <citation type="submission" date="2021-02" db="UniProtKB">
        <authorList>
            <consortium name="EnsemblMetazoa"/>
        </authorList>
    </citation>
    <scope>IDENTIFICATION</scope>
    <source>
        <strain evidence="3">JHB</strain>
    </source>
</reference>
<dbReference type="OMA" id="QFDFEFL"/>
<evidence type="ECO:0000259" key="1">
    <source>
        <dbReference type="PROSITE" id="PS50191"/>
    </source>
</evidence>
<dbReference type="Gene3D" id="1.20.5.1200">
    <property type="entry name" value="Alpha-tocopherol transfer"/>
    <property type="match status" value="1"/>
</dbReference>
<evidence type="ECO:0000313" key="4">
    <source>
        <dbReference type="Proteomes" id="UP000002320"/>
    </source>
</evidence>
<gene>
    <name evidence="3" type="primary">6048425</name>
    <name evidence="2" type="ORF">CpipJ_CPIJ014673</name>
</gene>
<dbReference type="Pfam" id="PF00650">
    <property type="entry name" value="CRAL_TRIO"/>
    <property type="match status" value="1"/>
</dbReference>
<dbReference type="SMART" id="SM01100">
    <property type="entry name" value="CRAL_TRIO_N"/>
    <property type="match status" value="1"/>
</dbReference>
<dbReference type="SMART" id="SM00516">
    <property type="entry name" value="SEC14"/>
    <property type="match status" value="1"/>
</dbReference>
<dbReference type="Gene3D" id="1.10.8.20">
    <property type="entry name" value="N-terminal domain of phosphatidylinositol transfer protein sec14p"/>
    <property type="match status" value="1"/>
</dbReference>
<dbReference type="AlphaFoldDB" id="B0X6S6"/>
<evidence type="ECO:0000313" key="3">
    <source>
        <dbReference type="EnsemblMetazoa" id="CPIJ014673-PA"/>
    </source>
</evidence>
<dbReference type="InterPro" id="IPR036865">
    <property type="entry name" value="CRAL-TRIO_dom_sf"/>
</dbReference>
<dbReference type="SUPFAM" id="SSF46938">
    <property type="entry name" value="CRAL/TRIO N-terminal domain"/>
    <property type="match status" value="1"/>
</dbReference>
<dbReference type="InterPro" id="IPR036273">
    <property type="entry name" value="CRAL/TRIO_N_dom_sf"/>
</dbReference>
<dbReference type="InterPro" id="IPR001251">
    <property type="entry name" value="CRAL-TRIO_dom"/>
</dbReference>
<dbReference type="PANTHER" id="PTHR10174:SF216">
    <property type="entry name" value="CRAL-TRIO DOMAIN-CONTAINING PROTEIN-RELATED"/>
    <property type="match status" value="1"/>
</dbReference>
<dbReference type="CDD" id="cd00170">
    <property type="entry name" value="SEC14"/>
    <property type="match status" value="1"/>
</dbReference>
<dbReference type="OrthoDB" id="6682367at2759"/>
<proteinExistence type="predicted"/>
<dbReference type="eggNOG" id="KOG1471">
    <property type="taxonomic scope" value="Eukaryota"/>
</dbReference>
<dbReference type="InParanoid" id="B0X6S6"/>
<accession>B0X6S6</accession>
<reference evidence="2" key="1">
    <citation type="submission" date="2007-03" db="EMBL/GenBank/DDBJ databases">
        <title>Annotation of Culex pipiens quinquefasciatus.</title>
        <authorList>
            <consortium name="The Broad Institute Genome Sequencing Platform"/>
            <person name="Atkinson P.W."/>
            <person name="Hemingway J."/>
            <person name="Christensen B.M."/>
            <person name="Higgs S."/>
            <person name="Kodira C."/>
            <person name="Hannick L."/>
            <person name="Megy K."/>
            <person name="O'Leary S."/>
            <person name="Pearson M."/>
            <person name="Haas B.J."/>
            <person name="Mauceli E."/>
            <person name="Wortman J.R."/>
            <person name="Lee N.H."/>
            <person name="Guigo R."/>
            <person name="Stanke M."/>
            <person name="Alvarado L."/>
            <person name="Amedeo P."/>
            <person name="Antoine C.H."/>
            <person name="Arensburger P."/>
            <person name="Bidwell S.L."/>
            <person name="Crawford M."/>
            <person name="Camaro F."/>
            <person name="Devon K."/>
            <person name="Engels R."/>
            <person name="Hammond M."/>
            <person name="Howarth C."/>
            <person name="Koehrsen M."/>
            <person name="Lawson D."/>
            <person name="Montgomery P."/>
            <person name="Nene V."/>
            <person name="Nusbaum C."/>
            <person name="Puiu D."/>
            <person name="Romero-Severson J."/>
            <person name="Severson D.W."/>
            <person name="Shumway M."/>
            <person name="Sisk P."/>
            <person name="Stolte C."/>
            <person name="Zeng Q."/>
            <person name="Eisenstadt E."/>
            <person name="Fraser-Liggett C."/>
            <person name="Strausberg R."/>
            <person name="Galagan J."/>
            <person name="Birren B."/>
            <person name="Collins F.H."/>
        </authorList>
    </citation>
    <scope>NUCLEOTIDE SEQUENCE [LARGE SCALE GENOMIC DNA]</scope>
    <source>
        <strain evidence="2">JHB</strain>
    </source>
</reference>
<dbReference type="VEuPathDB" id="VectorBase:CPIJ014673"/>
<dbReference type="PANTHER" id="PTHR10174">
    <property type="entry name" value="ALPHA-TOCOPHEROL TRANSFER PROTEIN-RELATED"/>
    <property type="match status" value="1"/>
</dbReference>
<evidence type="ECO:0000313" key="2">
    <source>
        <dbReference type="EMBL" id="EDS41597.1"/>
    </source>
</evidence>
<dbReference type="KEGG" id="cqu:CpipJ_CPIJ014673"/>
<dbReference type="GO" id="GO:1902936">
    <property type="term" value="F:phosphatidylinositol bisphosphate binding"/>
    <property type="evidence" value="ECO:0007669"/>
    <property type="project" value="TreeGrafter"/>
</dbReference>
<dbReference type="InterPro" id="IPR011074">
    <property type="entry name" value="CRAL/TRIO_N_dom"/>
</dbReference>
<name>B0X6S6_CULQU</name>
<feature type="domain" description="CRAL-TRIO" evidence="1">
    <location>
        <begin position="261"/>
        <end position="403"/>
    </location>
</feature>
<dbReference type="Proteomes" id="UP000002320">
    <property type="component" value="Unassembled WGS sequence"/>
</dbReference>
<dbReference type="EnsemblMetazoa" id="CPIJ014673-RA">
    <property type="protein sequence ID" value="CPIJ014673-PA"/>
    <property type="gene ID" value="CPIJ014673"/>
</dbReference>
<keyword evidence="4" id="KW-1185">Reference proteome</keyword>
<organism>
    <name type="scientific">Culex quinquefasciatus</name>
    <name type="common">Southern house mosquito</name>
    <name type="synonym">Culex pungens</name>
    <dbReference type="NCBI Taxonomy" id="7176"/>
    <lineage>
        <taxon>Eukaryota</taxon>
        <taxon>Metazoa</taxon>
        <taxon>Ecdysozoa</taxon>
        <taxon>Arthropoda</taxon>
        <taxon>Hexapoda</taxon>
        <taxon>Insecta</taxon>
        <taxon>Pterygota</taxon>
        <taxon>Neoptera</taxon>
        <taxon>Endopterygota</taxon>
        <taxon>Diptera</taxon>
        <taxon>Nematocera</taxon>
        <taxon>Culicoidea</taxon>
        <taxon>Culicidae</taxon>
        <taxon>Culicinae</taxon>
        <taxon>Culicini</taxon>
        <taxon>Culex</taxon>
        <taxon>Culex</taxon>
    </lineage>
</organism>
<dbReference type="PRINTS" id="PR00180">
    <property type="entry name" value="CRETINALDHBP"/>
</dbReference>